<dbReference type="Proteomes" id="UP001319180">
    <property type="component" value="Unassembled WGS sequence"/>
</dbReference>
<evidence type="ECO:0000313" key="2">
    <source>
        <dbReference type="EMBL" id="MBT1685445.1"/>
    </source>
</evidence>
<protein>
    <submittedName>
        <fullName evidence="2">Uncharacterized protein</fullName>
    </submittedName>
</protein>
<feature type="region of interest" description="Disordered" evidence="1">
    <location>
        <begin position="1"/>
        <end position="47"/>
    </location>
</feature>
<evidence type="ECO:0000313" key="3">
    <source>
        <dbReference type="Proteomes" id="UP001319180"/>
    </source>
</evidence>
<reference evidence="2 3" key="1">
    <citation type="submission" date="2021-05" db="EMBL/GenBank/DDBJ databases">
        <title>A Polyphasic approach of four new species of the genus Ohtaekwangia: Ohtaekwangia histidinii sp. nov., Ohtaekwangia cretensis sp. nov., Ohtaekwangia indiensis sp. nov., Ohtaekwangia reichenbachii sp. nov. from diverse environment.</title>
        <authorList>
            <person name="Octaviana S."/>
        </authorList>
    </citation>
    <scope>NUCLEOTIDE SEQUENCE [LARGE SCALE GENOMIC DNA]</scope>
    <source>
        <strain evidence="2 3">PWU37</strain>
    </source>
</reference>
<gene>
    <name evidence="2" type="ORF">KK078_02695</name>
</gene>
<name>A0AAP2GGF6_9BACT</name>
<evidence type="ECO:0000256" key="1">
    <source>
        <dbReference type="SAM" id="MobiDB-lite"/>
    </source>
</evidence>
<accession>A0AAP2GGF6</accession>
<keyword evidence="3" id="KW-1185">Reference proteome</keyword>
<organism evidence="2 3">
    <name type="scientific">Dawidia soli</name>
    <dbReference type="NCBI Taxonomy" id="2782352"/>
    <lineage>
        <taxon>Bacteria</taxon>
        <taxon>Pseudomonadati</taxon>
        <taxon>Bacteroidota</taxon>
        <taxon>Cytophagia</taxon>
        <taxon>Cytophagales</taxon>
        <taxon>Chryseotaleaceae</taxon>
        <taxon>Dawidia</taxon>
    </lineage>
</organism>
<dbReference type="RefSeq" id="WP_254088695.1">
    <property type="nucleotide sequence ID" value="NZ_JAHESC010000003.1"/>
</dbReference>
<dbReference type="EMBL" id="JAHESC010000003">
    <property type="protein sequence ID" value="MBT1685445.1"/>
    <property type="molecule type" value="Genomic_DNA"/>
</dbReference>
<proteinExistence type="predicted"/>
<comment type="caution">
    <text evidence="2">The sequence shown here is derived from an EMBL/GenBank/DDBJ whole genome shotgun (WGS) entry which is preliminary data.</text>
</comment>
<sequence length="47" mass="5391">MAKKIAPQKEEPKKQAPKKVTDISGHPAKSPDNKPQLYESNYKKTRR</sequence>
<dbReference type="AlphaFoldDB" id="A0AAP2GGF6"/>